<dbReference type="InterPro" id="IPR010730">
    <property type="entry name" value="HET"/>
</dbReference>
<evidence type="ECO:0000259" key="1">
    <source>
        <dbReference type="Pfam" id="PF06985"/>
    </source>
</evidence>
<dbReference type="InterPro" id="IPR052895">
    <property type="entry name" value="HetReg/Transcr_Mod"/>
</dbReference>
<organism evidence="2 3">
    <name type="scientific">Truncatella angustata</name>
    <dbReference type="NCBI Taxonomy" id="152316"/>
    <lineage>
        <taxon>Eukaryota</taxon>
        <taxon>Fungi</taxon>
        <taxon>Dikarya</taxon>
        <taxon>Ascomycota</taxon>
        <taxon>Pezizomycotina</taxon>
        <taxon>Sordariomycetes</taxon>
        <taxon>Xylariomycetidae</taxon>
        <taxon>Amphisphaeriales</taxon>
        <taxon>Sporocadaceae</taxon>
        <taxon>Truncatella</taxon>
    </lineage>
</organism>
<dbReference type="OrthoDB" id="4587016at2759"/>
<keyword evidence="3" id="KW-1185">Reference proteome</keyword>
<gene>
    <name evidence="2" type="ORF">BKA67DRAFT_541786</name>
</gene>
<dbReference type="EMBL" id="JAGPXC010000011">
    <property type="protein sequence ID" value="KAH6645585.1"/>
    <property type="molecule type" value="Genomic_DNA"/>
</dbReference>
<accession>A0A9P8RLM2</accession>
<name>A0A9P8RLM2_9PEZI</name>
<dbReference type="GeneID" id="70129882"/>
<comment type="caution">
    <text evidence="2">The sequence shown here is derived from an EMBL/GenBank/DDBJ whole genome shotgun (WGS) entry which is preliminary data.</text>
</comment>
<proteinExistence type="predicted"/>
<feature type="domain" description="Heterokaryon incompatibility" evidence="1">
    <location>
        <begin position="63"/>
        <end position="246"/>
    </location>
</feature>
<dbReference type="RefSeq" id="XP_045952099.1">
    <property type="nucleotide sequence ID" value="XM_046100990.1"/>
</dbReference>
<reference evidence="2" key="1">
    <citation type="journal article" date="2021" name="Nat. Commun.">
        <title>Genetic determinants of endophytism in the Arabidopsis root mycobiome.</title>
        <authorList>
            <person name="Mesny F."/>
            <person name="Miyauchi S."/>
            <person name="Thiergart T."/>
            <person name="Pickel B."/>
            <person name="Atanasova L."/>
            <person name="Karlsson M."/>
            <person name="Huettel B."/>
            <person name="Barry K.W."/>
            <person name="Haridas S."/>
            <person name="Chen C."/>
            <person name="Bauer D."/>
            <person name="Andreopoulos W."/>
            <person name="Pangilinan J."/>
            <person name="LaButti K."/>
            <person name="Riley R."/>
            <person name="Lipzen A."/>
            <person name="Clum A."/>
            <person name="Drula E."/>
            <person name="Henrissat B."/>
            <person name="Kohler A."/>
            <person name="Grigoriev I.V."/>
            <person name="Martin F.M."/>
            <person name="Hacquard S."/>
        </authorList>
    </citation>
    <scope>NUCLEOTIDE SEQUENCE</scope>
    <source>
        <strain evidence="2">MPI-SDFR-AT-0073</strain>
    </source>
</reference>
<dbReference type="AlphaFoldDB" id="A0A9P8RLM2"/>
<protein>
    <submittedName>
        <fullName evidence="2">Heterokaryon incompatibility protein-domain-containing protein</fullName>
    </submittedName>
</protein>
<sequence length="782" mass="89164">MLLQFPSVFGADKYTYRTLATRPRVFRLVKLLSPVKHLLPTFSDIVRVEIVEADLDDTSLTQYETLSYNWAVPPEAQPNRPVIVDTAGKRHILWIHRPLEEALHSISANRLTDFPMFIDQICIDQSNMNEKAVLVPLMGDIYTQCRRVIIWLGTPTILSDKFFDNVKELNQEGVMSRLIGPNKSHWMEVYDAVTEPNPATKLTGVKEEDQDDLLRLVSLFKDRFSHQMWIDVLQRPWFNRLWIIQEVCLAPDVTFLCGSKALCFECFRCSCAFFPIYNGTWMKTETRVVSKAEFNSVTLVYELLQSFHRIFRERKAIHEAGQKHNYYDVVLKYNVIYRDTQGIKIGCSKPEDRLLGVMGLADRDDVYSRLKVLCSEAEGDTRPCEHVYVDFASIAVSQNTDLLSFSQFPKSALNLPSWVPDWSVDLKLPHGYLSLTQPVHAAGGLMPDIPPRIDRATRQLSISGIVIGKISHVGKCVIIEDIERPLHISQLDYTSVRRFYKEADEILSRAGSMANCPFSKYLEAAYRNQVAVRLSDFGLTMRYMADKYGYAPAVACSELENIYEQVSIWGQKLIDIQEIIQSYSLPRIIKTVGIAPYYWIPSSETDVIHLCATDPIAAAKTWLLGLSDFVMDIISVCINSVRVQWTARWLSFMRSRRGFTFDNQPSSDGSSREETVKRMGVDPEIVFGTGWSVYSDFMFRNAGRKLYMTEDGYVGVGPENMKEGDFVVILHGATVPYVLSPEVPFRSAKDMIWAYIGEAYCDGVMEGQLLQTERESVVFSIQ</sequence>
<dbReference type="Pfam" id="PF06985">
    <property type="entry name" value="HET"/>
    <property type="match status" value="1"/>
</dbReference>
<dbReference type="PANTHER" id="PTHR24148">
    <property type="entry name" value="ANKYRIN REPEAT DOMAIN-CONTAINING PROTEIN 39 HOMOLOG-RELATED"/>
    <property type="match status" value="1"/>
</dbReference>
<evidence type="ECO:0000313" key="2">
    <source>
        <dbReference type="EMBL" id="KAH6645585.1"/>
    </source>
</evidence>
<dbReference type="Proteomes" id="UP000758603">
    <property type="component" value="Unassembled WGS sequence"/>
</dbReference>
<dbReference type="PANTHER" id="PTHR24148:SF73">
    <property type="entry name" value="HET DOMAIN PROTEIN (AFU_ORTHOLOGUE AFUA_8G01020)"/>
    <property type="match status" value="1"/>
</dbReference>
<dbReference type="Pfam" id="PF26639">
    <property type="entry name" value="Het-6_barrel"/>
    <property type="match status" value="1"/>
</dbReference>
<evidence type="ECO:0000313" key="3">
    <source>
        <dbReference type="Proteomes" id="UP000758603"/>
    </source>
</evidence>